<dbReference type="PANTHER" id="PTHR33164">
    <property type="entry name" value="TRANSCRIPTIONAL REGULATOR, MARR FAMILY"/>
    <property type="match status" value="1"/>
</dbReference>
<dbReference type="GO" id="GO:0006950">
    <property type="term" value="P:response to stress"/>
    <property type="evidence" value="ECO:0007669"/>
    <property type="project" value="TreeGrafter"/>
</dbReference>
<accession>A0A6N8JG67</accession>
<dbReference type="GO" id="GO:0003700">
    <property type="term" value="F:DNA-binding transcription factor activity"/>
    <property type="evidence" value="ECO:0007669"/>
    <property type="project" value="InterPro"/>
</dbReference>
<dbReference type="PROSITE" id="PS50995">
    <property type="entry name" value="HTH_MARR_2"/>
    <property type="match status" value="1"/>
</dbReference>
<feature type="domain" description="HTH marR-type" evidence="1">
    <location>
        <begin position="1"/>
        <end position="138"/>
    </location>
</feature>
<dbReference type="AlphaFoldDB" id="A0A6N8JG67"/>
<proteinExistence type="predicted"/>
<dbReference type="Gene3D" id="1.10.10.10">
    <property type="entry name" value="Winged helix-like DNA-binding domain superfamily/Winged helix DNA-binding domain"/>
    <property type="match status" value="1"/>
</dbReference>
<dbReference type="OrthoDB" id="996843at2"/>
<sequence length="142" mass="15786">MINKTTLSLQIGETFKIMGKQIATAIKDSGLDLAMEQFVLLSILNSNEDIIQQDIAHILHKDKSGVLRIIDSLQKKKMIVRVADTVDRRKKNLVLTKKGAETIQKALELEAKAAERFLEGMSENDLIALSKALSIIKSNAQK</sequence>
<gene>
    <name evidence="2" type="ORF">GO495_25335</name>
</gene>
<organism evidence="2 3">
    <name type="scientific">Chitinophaga oryziterrae</name>
    <dbReference type="NCBI Taxonomy" id="1031224"/>
    <lineage>
        <taxon>Bacteria</taxon>
        <taxon>Pseudomonadati</taxon>
        <taxon>Bacteroidota</taxon>
        <taxon>Chitinophagia</taxon>
        <taxon>Chitinophagales</taxon>
        <taxon>Chitinophagaceae</taxon>
        <taxon>Chitinophaga</taxon>
    </lineage>
</organism>
<dbReference type="Pfam" id="PF01047">
    <property type="entry name" value="MarR"/>
    <property type="match status" value="1"/>
</dbReference>
<comment type="caution">
    <text evidence="2">The sequence shown here is derived from an EMBL/GenBank/DDBJ whole genome shotgun (WGS) entry which is preliminary data.</text>
</comment>
<dbReference type="EMBL" id="WRXO01000009">
    <property type="protein sequence ID" value="MVT43944.1"/>
    <property type="molecule type" value="Genomic_DNA"/>
</dbReference>
<evidence type="ECO:0000259" key="1">
    <source>
        <dbReference type="PROSITE" id="PS50995"/>
    </source>
</evidence>
<dbReference type="InterPro" id="IPR036388">
    <property type="entry name" value="WH-like_DNA-bd_sf"/>
</dbReference>
<dbReference type="InterPro" id="IPR000835">
    <property type="entry name" value="HTH_MarR-typ"/>
</dbReference>
<dbReference type="PANTHER" id="PTHR33164:SF94">
    <property type="entry name" value="TRANSCRIPTIONAL REGULATORY PROTEIN-RELATED"/>
    <property type="match status" value="1"/>
</dbReference>
<keyword evidence="3" id="KW-1185">Reference proteome</keyword>
<evidence type="ECO:0000313" key="3">
    <source>
        <dbReference type="Proteomes" id="UP000468388"/>
    </source>
</evidence>
<reference evidence="2 3" key="1">
    <citation type="submission" date="2019-12" db="EMBL/GenBank/DDBJ databases">
        <title>The draft genomic sequence of strain Chitinophaga oryziterrae JCM 16595.</title>
        <authorList>
            <person name="Zhang X."/>
        </authorList>
    </citation>
    <scope>NUCLEOTIDE SEQUENCE [LARGE SCALE GENOMIC DNA]</scope>
    <source>
        <strain evidence="2 3">JCM 16595</strain>
    </source>
</reference>
<dbReference type="RefSeq" id="WP_157302751.1">
    <property type="nucleotide sequence ID" value="NZ_BAAAZB010000001.1"/>
</dbReference>
<name>A0A6N8JG67_9BACT</name>
<dbReference type="Proteomes" id="UP000468388">
    <property type="component" value="Unassembled WGS sequence"/>
</dbReference>
<protein>
    <submittedName>
        <fullName evidence="2">MarR family transcriptional regulator</fullName>
    </submittedName>
</protein>
<dbReference type="InterPro" id="IPR039422">
    <property type="entry name" value="MarR/SlyA-like"/>
</dbReference>
<dbReference type="InterPro" id="IPR036390">
    <property type="entry name" value="WH_DNA-bd_sf"/>
</dbReference>
<dbReference type="SUPFAM" id="SSF46785">
    <property type="entry name" value="Winged helix' DNA-binding domain"/>
    <property type="match status" value="1"/>
</dbReference>
<evidence type="ECO:0000313" key="2">
    <source>
        <dbReference type="EMBL" id="MVT43944.1"/>
    </source>
</evidence>
<dbReference type="SMART" id="SM00347">
    <property type="entry name" value="HTH_MARR"/>
    <property type="match status" value="1"/>
</dbReference>